<name>A0A9D2HFS9_9FIRM</name>
<dbReference type="InterPro" id="IPR007685">
    <property type="entry name" value="RelA_SpoT"/>
</dbReference>
<dbReference type="EMBL" id="DWZA01000002">
    <property type="protein sequence ID" value="HJA69965.1"/>
    <property type="molecule type" value="Genomic_DNA"/>
</dbReference>
<dbReference type="Proteomes" id="UP000823900">
    <property type="component" value="Unassembled WGS sequence"/>
</dbReference>
<dbReference type="Gene3D" id="3.30.460.10">
    <property type="entry name" value="Beta Polymerase, domain 2"/>
    <property type="match status" value="1"/>
</dbReference>
<dbReference type="InterPro" id="IPR052366">
    <property type="entry name" value="GTP_Pyrophosphokinase"/>
</dbReference>
<dbReference type="CDD" id="cd05399">
    <property type="entry name" value="NT_Rel-Spo_like"/>
    <property type="match status" value="1"/>
</dbReference>
<dbReference type="GO" id="GO:0015969">
    <property type="term" value="P:guanosine tetraphosphate metabolic process"/>
    <property type="evidence" value="ECO:0007669"/>
    <property type="project" value="InterPro"/>
</dbReference>
<dbReference type="SUPFAM" id="SSF81301">
    <property type="entry name" value="Nucleotidyltransferase"/>
    <property type="match status" value="1"/>
</dbReference>
<gene>
    <name evidence="4" type="ORF">IAA07_00105</name>
</gene>
<sequence length="177" mass="21167">MENVEKRIIVLGKNYEETYGCEAVHHIQKRIKSKASIEGKLIRKNVEVSPENARDTLRDIAGIRVICYDTNVIYEIAESLKRQDDMEFIREKDYIARPKANGYRSYHLIVAVPFYLLETKEYYPVEIQFRTMAMDMWASLEHRSCYKKSEQEKKRWQEQFREYAALLDQMERDITRA</sequence>
<organism evidence="4 5">
    <name type="scientific">Candidatus Lachnoclostridium stercoravium</name>
    <dbReference type="NCBI Taxonomy" id="2838633"/>
    <lineage>
        <taxon>Bacteria</taxon>
        <taxon>Bacillati</taxon>
        <taxon>Bacillota</taxon>
        <taxon>Clostridia</taxon>
        <taxon>Lachnospirales</taxon>
        <taxon>Lachnospiraceae</taxon>
    </lineage>
</organism>
<evidence type="ECO:0000259" key="3">
    <source>
        <dbReference type="SMART" id="SM00954"/>
    </source>
</evidence>
<accession>A0A9D2HFS9</accession>
<dbReference type="PANTHER" id="PTHR47837:SF2">
    <property type="entry name" value="GTP PYROPHOSPHOKINASE YWAC"/>
    <property type="match status" value="1"/>
</dbReference>
<proteinExistence type="predicted"/>
<comment type="pathway">
    <text evidence="1">Purine metabolism; ppGpp biosynthesis; ppGpp from GTP: step 1/2.</text>
</comment>
<dbReference type="Pfam" id="PF04607">
    <property type="entry name" value="RelA_SpoT"/>
    <property type="match status" value="1"/>
</dbReference>
<dbReference type="InterPro" id="IPR043519">
    <property type="entry name" value="NT_sf"/>
</dbReference>
<evidence type="ECO:0000256" key="2">
    <source>
        <dbReference type="SAM" id="Coils"/>
    </source>
</evidence>
<feature type="domain" description="RelA/SpoT" evidence="3">
    <location>
        <begin position="29"/>
        <end position="152"/>
    </location>
</feature>
<protein>
    <submittedName>
        <fullName evidence="4">(P)ppGpp synthetase</fullName>
    </submittedName>
</protein>
<evidence type="ECO:0000313" key="4">
    <source>
        <dbReference type="EMBL" id="HJA69965.1"/>
    </source>
</evidence>
<dbReference type="SMART" id="SM00954">
    <property type="entry name" value="RelA_SpoT"/>
    <property type="match status" value="1"/>
</dbReference>
<keyword evidence="2" id="KW-0175">Coiled coil</keyword>
<dbReference type="AlphaFoldDB" id="A0A9D2HFS9"/>
<feature type="coiled-coil region" evidence="2">
    <location>
        <begin position="146"/>
        <end position="173"/>
    </location>
</feature>
<evidence type="ECO:0000256" key="1">
    <source>
        <dbReference type="ARBA" id="ARBA00004976"/>
    </source>
</evidence>
<dbReference type="PANTHER" id="PTHR47837">
    <property type="entry name" value="GTP PYROPHOSPHOKINASE YJBM"/>
    <property type="match status" value="1"/>
</dbReference>
<comment type="caution">
    <text evidence="4">The sequence shown here is derived from an EMBL/GenBank/DDBJ whole genome shotgun (WGS) entry which is preliminary data.</text>
</comment>
<reference evidence="4" key="2">
    <citation type="submission" date="2021-04" db="EMBL/GenBank/DDBJ databases">
        <authorList>
            <person name="Gilroy R."/>
        </authorList>
    </citation>
    <scope>NUCLEOTIDE SEQUENCE</scope>
    <source>
        <strain evidence="4">CHK178-16964</strain>
    </source>
</reference>
<reference evidence="4" key="1">
    <citation type="journal article" date="2021" name="PeerJ">
        <title>Extensive microbial diversity within the chicken gut microbiome revealed by metagenomics and culture.</title>
        <authorList>
            <person name="Gilroy R."/>
            <person name="Ravi A."/>
            <person name="Getino M."/>
            <person name="Pursley I."/>
            <person name="Horton D.L."/>
            <person name="Alikhan N.F."/>
            <person name="Baker D."/>
            <person name="Gharbi K."/>
            <person name="Hall N."/>
            <person name="Watson M."/>
            <person name="Adriaenssens E.M."/>
            <person name="Foster-Nyarko E."/>
            <person name="Jarju S."/>
            <person name="Secka A."/>
            <person name="Antonio M."/>
            <person name="Oren A."/>
            <person name="Chaudhuri R.R."/>
            <person name="La Ragione R."/>
            <person name="Hildebrand F."/>
            <person name="Pallen M.J."/>
        </authorList>
    </citation>
    <scope>NUCLEOTIDE SEQUENCE</scope>
    <source>
        <strain evidence="4">CHK178-16964</strain>
    </source>
</reference>
<dbReference type="Gene3D" id="1.10.287.860">
    <property type="entry name" value="Nucleotidyltransferase"/>
    <property type="match status" value="1"/>
</dbReference>
<evidence type="ECO:0000313" key="5">
    <source>
        <dbReference type="Proteomes" id="UP000823900"/>
    </source>
</evidence>